<dbReference type="PANTHER" id="PTHR32195:SF26">
    <property type="entry name" value="TRYPTOPHAN OR TYROSINE TRANSPORTER PROTEIN"/>
    <property type="match status" value="1"/>
</dbReference>
<keyword evidence="4" id="KW-0997">Cell inner membrane</keyword>
<dbReference type="OrthoDB" id="2064695at2"/>
<dbReference type="InterPro" id="IPR018227">
    <property type="entry name" value="Amino_acid_transport_2"/>
</dbReference>
<evidence type="ECO:0000313" key="10">
    <source>
        <dbReference type="EMBL" id="RGE68500.1"/>
    </source>
</evidence>
<feature type="transmembrane region" description="Helical" evidence="8">
    <location>
        <begin position="138"/>
        <end position="160"/>
    </location>
</feature>
<feature type="transmembrane region" description="Helical" evidence="8">
    <location>
        <begin position="172"/>
        <end position="190"/>
    </location>
</feature>
<name>A0A3E3IN52_9FIRM</name>
<feature type="transmembrane region" description="Helical" evidence="8">
    <location>
        <begin position="283"/>
        <end position="302"/>
    </location>
</feature>
<protein>
    <recommendedName>
        <fullName evidence="13">Amino acid permease</fullName>
    </recommendedName>
</protein>
<dbReference type="AlphaFoldDB" id="A0A3E3IN52"/>
<reference evidence="10 12" key="1">
    <citation type="submission" date="2018-08" db="EMBL/GenBank/DDBJ databases">
        <title>A genome reference for cultivated species of the human gut microbiota.</title>
        <authorList>
            <person name="Zou Y."/>
            <person name="Xue W."/>
            <person name="Luo G."/>
        </authorList>
    </citation>
    <scope>NUCLEOTIDE SEQUENCE [LARGE SCALE GENOMIC DNA]</scope>
    <source>
        <strain evidence="10 12">AF26-4BH</strain>
        <strain evidence="9">TF05-5AC</strain>
    </source>
</reference>
<evidence type="ECO:0000256" key="2">
    <source>
        <dbReference type="ARBA" id="ARBA00022448"/>
    </source>
</evidence>
<dbReference type="Pfam" id="PF03222">
    <property type="entry name" value="Trp_Tyr_perm"/>
    <property type="match status" value="1"/>
</dbReference>
<organism evidence="10 12">
    <name type="scientific">Eisenbergiella massiliensis</name>
    <dbReference type="NCBI Taxonomy" id="1720294"/>
    <lineage>
        <taxon>Bacteria</taxon>
        <taxon>Bacillati</taxon>
        <taxon>Bacillota</taxon>
        <taxon>Clostridia</taxon>
        <taxon>Lachnospirales</taxon>
        <taxon>Lachnospiraceae</taxon>
        <taxon>Eisenbergiella</taxon>
    </lineage>
</organism>
<evidence type="ECO:0000256" key="5">
    <source>
        <dbReference type="ARBA" id="ARBA00022692"/>
    </source>
</evidence>
<dbReference type="PANTHER" id="PTHR32195">
    <property type="entry name" value="OS07G0662800 PROTEIN"/>
    <property type="match status" value="1"/>
</dbReference>
<comment type="subcellular location">
    <subcellularLocation>
        <location evidence="1">Cell inner membrane</location>
        <topology evidence="1">Multi-pass membrane protein</topology>
    </subcellularLocation>
</comment>
<dbReference type="Proteomes" id="UP000261166">
    <property type="component" value="Unassembled WGS sequence"/>
</dbReference>
<dbReference type="EMBL" id="QVLV01000005">
    <property type="protein sequence ID" value="RGE61795.1"/>
    <property type="molecule type" value="Genomic_DNA"/>
</dbReference>
<dbReference type="GO" id="GO:0005886">
    <property type="term" value="C:plasma membrane"/>
    <property type="evidence" value="ECO:0007669"/>
    <property type="project" value="UniProtKB-SubCell"/>
</dbReference>
<evidence type="ECO:0008006" key="13">
    <source>
        <dbReference type="Google" id="ProtNLM"/>
    </source>
</evidence>
<proteinExistence type="predicted"/>
<keyword evidence="7 8" id="KW-0472">Membrane</keyword>
<feature type="transmembrane region" description="Helical" evidence="8">
    <location>
        <begin position="241"/>
        <end position="263"/>
    </location>
</feature>
<dbReference type="Gene3D" id="1.20.1740.10">
    <property type="entry name" value="Amino acid/polyamine transporter I"/>
    <property type="match status" value="1"/>
</dbReference>
<evidence type="ECO:0000256" key="4">
    <source>
        <dbReference type="ARBA" id="ARBA00022519"/>
    </source>
</evidence>
<dbReference type="EMBL" id="QVLU01000020">
    <property type="protein sequence ID" value="RGE68500.1"/>
    <property type="molecule type" value="Genomic_DNA"/>
</dbReference>
<comment type="caution">
    <text evidence="10">The sequence shown here is derived from an EMBL/GenBank/DDBJ whole genome shotgun (WGS) entry which is preliminary data.</text>
</comment>
<keyword evidence="3" id="KW-1003">Cell membrane</keyword>
<accession>A0A3E3IN52</accession>
<evidence type="ECO:0000256" key="1">
    <source>
        <dbReference type="ARBA" id="ARBA00004429"/>
    </source>
</evidence>
<evidence type="ECO:0000256" key="3">
    <source>
        <dbReference type="ARBA" id="ARBA00022475"/>
    </source>
</evidence>
<evidence type="ECO:0000313" key="11">
    <source>
        <dbReference type="Proteomes" id="UP000260812"/>
    </source>
</evidence>
<feature type="transmembrane region" description="Helical" evidence="8">
    <location>
        <begin position="29"/>
        <end position="50"/>
    </location>
</feature>
<feature type="transmembrane region" description="Helical" evidence="8">
    <location>
        <begin position="108"/>
        <end position="132"/>
    </location>
</feature>
<sequence>MEQDNQGRKQRAVNGGIVVMKEIRSESKLTFFEATSIIVGHGVGSGILSVPFLASRNRWYDILWIILLVYGINLVMHFMIAELSYNNGGAQFIKCFEKELFVGRMKKAATWFAFGLLGFSVVVNVSGFIAGASAVFEAWFGLPSAAGMLLFYVLAASVVYIGMKLVGICEKIAVFSMVGVIGILFIATLISDVSPLPASFVSASNLLALYSMVSFSLSAVMSVPQVVKGLNGDRNQIMGSIAAGTGINVGLILLITFMTLLGAGSGVTENGALVDLSLHLGGWVSIIGYIFSLLALATSFWANTLNLRDIVNEQTGWGVKKSWLAASLPCLVIALIGVESFVGFTRLAGVVQVLTGIGIIIAYNRSRKHEGSSLICGRLGTIPFQVIVVVSSLLSTIGSLLAVS</sequence>
<keyword evidence="5 8" id="KW-0812">Transmembrane</keyword>
<dbReference type="Proteomes" id="UP000260812">
    <property type="component" value="Unassembled WGS sequence"/>
</dbReference>
<feature type="transmembrane region" description="Helical" evidence="8">
    <location>
        <begin position="196"/>
        <end position="220"/>
    </location>
</feature>
<feature type="transmembrane region" description="Helical" evidence="8">
    <location>
        <begin position="62"/>
        <end position="81"/>
    </location>
</feature>
<feature type="transmembrane region" description="Helical" evidence="8">
    <location>
        <begin position="384"/>
        <end position="403"/>
    </location>
</feature>
<feature type="transmembrane region" description="Helical" evidence="8">
    <location>
        <begin position="322"/>
        <end position="338"/>
    </location>
</feature>
<keyword evidence="2" id="KW-0813">Transport</keyword>
<dbReference type="GO" id="GO:0003333">
    <property type="term" value="P:amino acid transmembrane transport"/>
    <property type="evidence" value="ECO:0007669"/>
    <property type="project" value="InterPro"/>
</dbReference>
<gene>
    <name evidence="10" type="ORF">DWY69_19950</name>
    <name evidence="9" type="ORF">DXC51_09635</name>
</gene>
<evidence type="ECO:0000313" key="12">
    <source>
        <dbReference type="Proteomes" id="UP000261166"/>
    </source>
</evidence>
<evidence type="ECO:0000256" key="7">
    <source>
        <dbReference type="ARBA" id="ARBA00023136"/>
    </source>
</evidence>
<evidence type="ECO:0000313" key="9">
    <source>
        <dbReference type="EMBL" id="RGE61795.1"/>
    </source>
</evidence>
<keyword evidence="6 8" id="KW-1133">Transmembrane helix</keyword>
<keyword evidence="11" id="KW-1185">Reference proteome</keyword>
<evidence type="ECO:0000256" key="8">
    <source>
        <dbReference type="SAM" id="Phobius"/>
    </source>
</evidence>
<evidence type="ECO:0000256" key="6">
    <source>
        <dbReference type="ARBA" id="ARBA00022989"/>
    </source>
</evidence>